<evidence type="ECO:0000313" key="7">
    <source>
        <dbReference type="EMBL" id="SER16547.1"/>
    </source>
</evidence>
<dbReference type="Proteomes" id="UP000182584">
    <property type="component" value="Unassembled WGS sequence"/>
</dbReference>
<evidence type="ECO:0000256" key="6">
    <source>
        <dbReference type="SAM" id="SignalP"/>
    </source>
</evidence>
<evidence type="ECO:0000256" key="2">
    <source>
        <dbReference type="ARBA" id="ARBA00022729"/>
    </source>
</evidence>
<dbReference type="OrthoDB" id="2491264at2"/>
<keyword evidence="2 6" id="KW-0732">Signal</keyword>
<evidence type="ECO:0000313" key="8">
    <source>
        <dbReference type="Proteomes" id="UP000182584"/>
    </source>
</evidence>
<evidence type="ECO:0000256" key="4">
    <source>
        <dbReference type="ARBA" id="ARBA00023139"/>
    </source>
</evidence>
<proteinExistence type="predicted"/>
<dbReference type="PANTHER" id="PTHR43649">
    <property type="entry name" value="ARABINOSE-BINDING PROTEIN-RELATED"/>
    <property type="match status" value="1"/>
</dbReference>
<accession>A0A1H9LZC8</accession>
<dbReference type="AlphaFoldDB" id="A0A1H9LZC8"/>
<dbReference type="RefSeq" id="WP_074754134.1">
    <property type="nucleotide sequence ID" value="NZ_FOGJ01000002.1"/>
</dbReference>
<dbReference type="Gene3D" id="3.40.190.10">
    <property type="entry name" value="Periplasmic binding protein-like II"/>
    <property type="match status" value="2"/>
</dbReference>
<dbReference type="InterPro" id="IPR050490">
    <property type="entry name" value="Bact_solute-bd_prot1"/>
</dbReference>
<reference evidence="7 8" key="1">
    <citation type="submission" date="2016-10" db="EMBL/GenBank/DDBJ databases">
        <authorList>
            <person name="de Groot N.N."/>
        </authorList>
    </citation>
    <scope>NUCLEOTIDE SEQUENCE [LARGE SCALE GENOMIC DNA]</scope>
    <source>
        <strain evidence="7 8">AR40</strain>
    </source>
</reference>
<dbReference type="InterPro" id="IPR006059">
    <property type="entry name" value="SBP"/>
</dbReference>
<feature type="chain" id="PRO_5010183877" evidence="6">
    <location>
        <begin position="21"/>
        <end position="542"/>
    </location>
</feature>
<dbReference type="SUPFAM" id="SSF53850">
    <property type="entry name" value="Periplasmic binding protein-like II"/>
    <property type="match status" value="1"/>
</dbReference>
<evidence type="ECO:0000256" key="1">
    <source>
        <dbReference type="ARBA" id="ARBA00022475"/>
    </source>
</evidence>
<gene>
    <name evidence="7" type="ORF">SAMN04487884_102241</name>
</gene>
<dbReference type="EMBL" id="FOGJ01000002">
    <property type="protein sequence ID" value="SER16547.1"/>
    <property type="molecule type" value="Genomic_DNA"/>
</dbReference>
<organism evidence="7 8">
    <name type="scientific">Butyrivibrio fibrisolvens</name>
    <dbReference type="NCBI Taxonomy" id="831"/>
    <lineage>
        <taxon>Bacteria</taxon>
        <taxon>Bacillati</taxon>
        <taxon>Bacillota</taxon>
        <taxon>Clostridia</taxon>
        <taxon>Lachnospirales</taxon>
        <taxon>Lachnospiraceae</taxon>
        <taxon>Butyrivibrio</taxon>
    </lineage>
</organism>
<protein>
    <submittedName>
        <fullName evidence="7">Carbohydrate ABC transporter substrate-binding protein, CUT1 family</fullName>
    </submittedName>
</protein>
<evidence type="ECO:0000256" key="5">
    <source>
        <dbReference type="ARBA" id="ARBA00023288"/>
    </source>
</evidence>
<keyword evidence="4" id="KW-0564">Palmitate</keyword>
<keyword evidence="5" id="KW-0449">Lipoprotein</keyword>
<feature type="signal peptide" evidence="6">
    <location>
        <begin position="1"/>
        <end position="20"/>
    </location>
</feature>
<dbReference type="Pfam" id="PF01547">
    <property type="entry name" value="SBP_bac_1"/>
    <property type="match status" value="1"/>
</dbReference>
<sequence>MKKRRIALLLSLIMTTTALAGCGSTGGSGNGGSASGSGSEVVDVNSEFKLPLTDEKETITVFMPNDPTAMAKNGGDYNNNPYFQELEERTNVHIEWQVPAAQTESEQFNLLFTSGELPDLMYYSQTGNIVYKDGLDAAVDDGYFLDLTDFLPKYAPHYLAALESASENVQKAAVTDEGRYVQIYSVLQTSQPSFFGYVVRQDWLDECGLDTPETYEDWENMLKTFKDKYGAAAPLSTVPTWLWNLGYGMGVYNITDFYQEDGKVKQALLDEPEKVRQFLTLLNRWYEEGLLDPDFASETNFWGNSVLMANNSTGVTCTMYTMPSALFLPSMNDDNASFSAIKYPVENRGDELKAGYVVPDTTNSWVISADCKNPELILKWIDYMYTEEGALFANYGKEGETFNMVDGKPVYTDVISNNADGLSYDEAMRLYTYVPSWPGVSYDWERELQFVSEDDFNMCYVWDDFDHEATYYPSYASLNLEETSEYSDIFSDLSTYIQENLLSFVTGSKSLDEYDEFIETVKSMNLERVVELKQSALDRFNN</sequence>
<name>A0A1H9LZC8_BUTFI</name>
<dbReference type="PANTHER" id="PTHR43649:SF33">
    <property type="entry name" value="POLYGALACTURONAN_RHAMNOGALACTURONAN-BINDING PROTEIN YTCQ"/>
    <property type="match status" value="1"/>
</dbReference>
<evidence type="ECO:0000256" key="3">
    <source>
        <dbReference type="ARBA" id="ARBA00023136"/>
    </source>
</evidence>
<keyword evidence="1" id="KW-1003">Cell membrane</keyword>
<keyword evidence="3" id="KW-0472">Membrane</keyword>
<dbReference type="PROSITE" id="PS51257">
    <property type="entry name" value="PROKAR_LIPOPROTEIN"/>
    <property type="match status" value="1"/>
</dbReference>